<evidence type="ECO:0000313" key="1">
    <source>
        <dbReference type="EMBL" id="KAJ1886411.1"/>
    </source>
</evidence>
<reference evidence="1" key="1">
    <citation type="submission" date="2022-07" db="EMBL/GenBank/DDBJ databases">
        <title>Phylogenomic reconstructions and comparative analyses of Kickxellomycotina fungi.</title>
        <authorList>
            <person name="Reynolds N.K."/>
            <person name="Stajich J.E."/>
            <person name="Barry K."/>
            <person name="Grigoriev I.V."/>
            <person name="Crous P."/>
            <person name="Smith M.E."/>
        </authorList>
    </citation>
    <scope>NUCLEOTIDE SEQUENCE</scope>
    <source>
        <strain evidence="1">Benny 63K</strain>
    </source>
</reference>
<protein>
    <submittedName>
        <fullName evidence="1">Uncharacterized protein</fullName>
    </submittedName>
</protein>
<gene>
    <name evidence="1" type="ORF">LPJ66_009645</name>
</gene>
<keyword evidence="2" id="KW-1185">Reference proteome</keyword>
<name>A0ACC1I3B2_9FUNG</name>
<sequence length="254" mass="27270">MKLAPHLFSTLAVALGIAPTVIAQTSIKAVGLGTATAENSAYWFPSYTISNFPVMDMDSEDLRCRTSDFGMDSNTLALGVPAGRNMTVIWDSKKSMITDTETQYAPSGPCTVYMAKLSSQGTGSSWFKIYEYGYKDGNWCTDYLKGQMNKMTFNVPQDIPSGKYIVRAEIISLRTSTKSNYDDFTQGAQFFPSCLVVNVTDGGSASPSLSKIPGIYKKSDPGLLGNFGAGQKLTSYKVPGPAVYTAGTSSTTSS</sequence>
<dbReference type="EMBL" id="JANBPG010002266">
    <property type="protein sequence ID" value="KAJ1886411.1"/>
    <property type="molecule type" value="Genomic_DNA"/>
</dbReference>
<dbReference type="Proteomes" id="UP001150581">
    <property type="component" value="Unassembled WGS sequence"/>
</dbReference>
<evidence type="ECO:0000313" key="2">
    <source>
        <dbReference type="Proteomes" id="UP001150581"/>
    </source>
</evidence>
<accession>A0ACC1I3B2</accession>
<proteinExistence type="predicted"/>
<comment type="caution">
    <text evidence="1">The sequence shown here is derived from an EMBL/GenBank/DDBJ whole genome shotgun (WGS) entry which is preliminary data.</text>
</comment>
<organism evidence="1 2">
    <name type="scientific">Kickxella alabastrina</name>
    <dbReference type="NCBI Taxonomy" id="61397"/>
    <lineage>
        <taxon>Eukaryota</taxon>
        <taxon>Fungi</taxon>
        <taxon>Fungi incertae sedis</taxon>
        <taxon>Zoopagomycota</taxon>
        <taxon>Kickxellomycotina</taxon>
        <taxon>Kickxellomycetes</taxon>
        <taxon>Kickxellales</taxon>
        <taxon>Kickxellaceae</taxon>
        <taxon>Kickxella</taxon>
    </lineage>
</organism>